<dbReference type="Pfam" id="PF15734">
    <property type="entry name" value="MIIP"/>
    <property type="match status" value="1"/>
</dbReference>
<dbReference type="GO" id="GO:0010972">
    <property type="term" value="P:negative regulation of G2/M transition of mitotic cell cycle"/>
    <property type="evidence" value="ECO:0007669"/>
    <property type="project" value="InterPro"/>
</dbReference>
<dbReference type="Proteomes" id="UP000829720">
    <property type="component" value="Unassembled WGS sequence"/>
</dbReference>
<evidence type="ECO:0008006" key="4">
    <source>
        <dbReference type="Google" id="ProtNLM"/>
    </source>
</evidence>
<feature type="compositionally biased region" description="Polar residues" evidence="1">
    <location>
        <begin position="143"/>
        <end position="162"/>
    </location>
</feature>
<dbReference type="OrthoDB" id="10002384at2759"/>
<proteinExistence type="predicted"/>
<sequence length="212" mass="23864">MTERSEQFFTELRNFRKVNREECIHSQIPGAGKDDFSPLKCTFCYRINSRLFPSPLDPQTACPVCKVPKSHYPNSETAFIRVSIPRSTLLPAHRYKAHRRRSFNPSDSLSLPSHCMTGWSSTAPAEAPQLSSLDLRSCLTTTHTTSGPAAQPDTNLMQQSTAKPKKQLDVISGVAVSQRSEELIDASRLARYRFQRLTPNQIKPHSTAYPIF</sequence>
<accession>A0A8T3D3F8</accession>
<gene>
    <name evidence="2" type="ORF">AGOR_G00154240</name>
</gene>
<dbReference type="EMBL" id="JAERUA010000014">
    <property type="protein sequence ID" value="KAI1890490.1"/>
    <property type="molecule type" value="Genomic_DNA"/>
</dbReference>
<evidence type="ECO:0000256" key="1">
    <source>
        <dbReference type="SAM" id="MobiDB-lite"/>
    </source>
</evidence>
<keyword evidence="3" id="KW-1185">Reference proteome</keyword>
<protein>
    <recommendedName>
        <fullName evidence="4">Migration and invasion-inhibitory protein</fullName>
    </recommendedName>
</protein>
<name>A0A8T3D3F8_9TELE</name>
<evidence type="ECO:0000313" key="2">
    <source>
        <dbReference type="EMBL" id="KAI1890490.1"/>
    </source>
</evidence>
<evidence type="ECO:0000313" key="3">
    <source>
        <dbReference type="Proteomes" id="UP000829720"/>
    </source>
</evidence>
<feature type="region of interest" description="Disordered" evidence="1">
    <location>
        <begin position="143"/>
        <end position="164"/>
    </location>
</feature>
<dbReference type="PANTHER" id="PTHR34831">
    <property type="entry name" value="MIGRATION AND INVASION-INHIBITORY PROTEIN"/>
    <property type="match status" value="1"/>
</dbReference>
<dbReference type="InterPro" id="IPR031466">
    <property type="entry name" value="MIIP"/>
</dbReference>
<organism evidence="2 3">
    <name type="scientific">Albula goreensis</name>
    <dbReference type="NCBI Taxonomy" id="1534307"/>
    <lineage>
        <taxon>Eukaryota</taxon>
        <taxon>Metazoa</taxon>
        <taxon>Chordata</taxon>
        <taxon>Craniata</taxon>
        <taxon>Vertebrata</taxon>
        <taxon>Euteleostomi</taxon>
        <taxon>Actinopterygii</taxon>
        <taxon>Neopterygii</taxon>
        <taxon>Teleostei</taxon>
        <taxon>Albuliformes</taxon>
        <taxon>Albulidae</taxon>
        <taxon>Albula</taxon>
    </lineage>
</organism>
<dbReference type="GO" id="GO:0030336">
    <property type="term" value="P:negative regulation of cell migration"/>
    <property type="evidence" value="ECO:0007669"/>
    <property type="project" value="InterPro"/>
</dbReference>
<comment type="caution">
    <text evidence="2">The sequence shown here is derived from an EMBL/GenBank/DDBJ whole genome shotgun (WGS) entry which is preliminary data.</text>
</comment>
<reference evidence="2" key="1">
    <citation type="submission" date="2021-01" db="EMBL/GenBank/DDBJ databases">
        <authorList>
            <person name="Zahm M."/>
            <person name="Roques C."/>
            <person name="Cabau C."/>
            <person name="Klopp C."/>
            <person name="Donnadieu C."/>
            <person name="Jouanno E."/>
            <person name="Lampietro C."/>
            <person name="Louis A."/>
            <person name="Herpin A."/>
            <person name="Echchiki A."/>
            <person name="Berthelot C."/>
            <person name="Parey E."/>
            <person name="Roest-Crollius H."/>
            <person name="Braasch I."/>
            <person name="Postlethwait J."/>
            <person name="Bobe J."/>
            <person name="Montfort J."/>
            <person name="Bouchez O."/>
            <person name="Begum T."/>
            <person name="Mejri S."/>
            <person name="Adams A."/>
            <person name="Chen W.-J."/>
            <person name="Guiguen Y."/>
        </authorList>
    </citation>
    <scope>NUCLEOTIDE SEQUENCE</scope>
    <source>
        <tissue evidence="2">Blood</tissue>
    </source>
</reference>
<dbReference type="PANTHER" id="PTHR34831:SF1">
    <property type="entry name" value="MIGRATION AND INVASION-INHIBITORY PROTEIN"/>
    <property type="match status" value="1"/>
</dbReference>
<dbReference type="AlphaFoldDB" id="A0A8T3D3F8"/>